<protein>
    <recommendedName>
        <fullName evidence="4">Secreted protein</fullName>
    </recommendedName>
</protein>
<evidence type="ECO:0000313" key="2">
    <source>
        <dbReference type="EMBL" id="GHI25968.1"/>
    </source>
</evidence>
<evidence type="ECO:0000313" key="3">
    <source>
        <dbReference type="Proteomes" id="UP001052739"/>
    </source>
</evidence>
<proteinExistence type="predicted"/>
<gene>
    <name evidence="2" type="ORF">Shyd_73390</name>
</gene>
<dbReference type="EMBL" id="BNDW01000102">
    <property type="protein sequence ID" value="GHI25968.1"/>
    <property type="molecule type" value="Genomic_DNA"/>
</dbReference>
<evidence type="ECO:0008006" key="4">
    <source>
        <dbReference type="Google" id="ProtNLM"/>
    </source>
</evidence>
<accession>A0ABQ3PLR3</accession>
<keyword evidence="1" id="KW-0732">Signal</keyword>
<name>A0ABQ3PLR3_9ACTN</name>
<evidence type="ECO:0000256" key="1">
    <source>
        <dbReference type="SAM" id="SignalP"/>
    </source>
</evidence>
<feature type="signal peptide" evidence="1">
    <location>
        <begin position="1"/>
        <end position="47"/>
    </location>
</feature>
<sequence length="117" mass="11648">MDAGTGRVSPGGTFRCEGVTSPRRISSVLAVAAAFTCLGGAASQAVAAPAGPLGPPISPIAELDALATTGMTEEARAAYPGVGEQLGGLSRVNELHQLHQLTDQAAPVTGLLPEIST</sequence>
<organism evidence="2 3">
    <name type="scientific">Streptomyces hydrogenans</name>
    <dbReference type="NCBI Taxonomy" id="1873719"/>
    <lineage>
        <taxon>Bacteria</taxon>
        <taxon>Bacillati</taxon>
        <taxon>Actinomycetota</taxon>
        <taxon>Actinomycetes</taxon>
        <taxon>Kitasatosporales</taxon>
        <taxon>Streptomycetaceae</taxon>
        <taxon>Streptomyces</taxon>
    </lineage>
</organism>
<reference evidence="2" key="1">
    <citation type="submission" date="2024-05" db="EMBL/GenBank/DDBJ databases">
        <title>Whole genome shotgun sequence of Streptomyces hydrogenans NBRC 13475.</title>
        <authorList>
            <person name="Komaki H."/>
            <person name="Tamura T."/>
        </authorList>
    </citation>
    <scope>NUCLEOTIDE SEQUENCE</scope>
    <source>
        <strain evidence="2">NBRC 13475</strain>
    </source>
</reference>
<dbReference type="Proteomes" id="UP001052739">
    <property type="component" value="Unassembled WGS sequence"/>
</dbReference>
<feature type="chain" id="PRO_5045276579" description="Secreted protein" evidence="1">
    <location>
        <begin position="48"/>
        <end position="117"/>
    </location>
</feature>
<keyword evidence="3" id="KW-1185">Reference proteome</keyword>
<comment type="caution">
    <text evidence="2">The sequence shown here is derived from an EMBL/GenBank/DDBJ whole genome shotgun (WGS) entry which is preliminary data.</text>
</comment>